<dbReference type="SUPFAM" id="SSF140931">
    <property type="entry name" value="Fic-like"/>
    <property type="match status" value="1"/>
</dbReference>
<proteinExistence type="predicted"/>
<name>A0ABN6M927_9BACT</name>
<dbReference type="Pfam" id="PF13310">
    <property type="entry name" value="Virulence_RhuM"/>
    <property type="match status" value="1"/>
</dbReference>
<organism evidence="2 3">
    <name type="scientific">Desulfofustis limnaeus</name>
    <dbReference type="NCBI Taxonomy" id="2740163"/>
    <lineage>
        <taxon>Bacteria</taxon>
        <taxon>Pseudomonadati</taxon>
        <taxon>Thermodesulfobacteriota</taxon>
        <taxon>Desulfobulbia</taxon>
        <taxon>Desulfobulbales</taxon>
        <taxon>Desulfocapsaceae</taxon>
        <taxon>Desulfofustis</taxon>
    </lineage>
</organism>
<dbReference type="InterPro" id="IPR053737">
    <property type="entry name" value="Type_II_TA_Toxin"/>
</dbReference>
<dbReference type="PROSITE" id="PS51459">
    <property type="entry name" value="FIDO"/>
    <property type="match status" value="1"/>
</dbReference>
<dbReference type="Proteomes" id="UP000830055">
    <property type="component" value="Chromosome"/>
</dbReference>
<dbReference type="InterPro" id="IPR003812">
    <property type="entry name" value="Fido"/>
</dbReference>
<dbReference type="InterPro" id="IPR011204">
    <property type="entry name" value="Virulence_RhuM-like"/>
</dbReference>
<dbReference type="InterPro" id="IPR036597">
    <property type="entry name" value="Fido-like_dom_sf"/>
</dbReference>
<dbReference type="PANTHER" id="PTHR35810">
    <property type="entry name" value="CYTOPLASMIC PROTEIN-RELATED"/>
    <property type="match status" value="1"/>
</dbReference>
<evidence type="ECO:0000259" key="1">
    <source>
        <dbReference type="PROSITE" id="PS51459"/>
    </source>
</evidence>
<accession>A0ABN6M927</accession>
<dbReference type="Pfam" id="PF02661">
    <property type="entry name" value="Fic"/>
    <property type="match status" value="1"/>
</dbReference>
<feature type="domain" description="Fido" evidence="1">
    <location>
        <begin position="171"/>
        <end position="335"/>
    </location>
</feature>
<sequence length="346" mass="38538">MEDSTLSRQPYFNPGLIILYQTEDGQTSLDVRLQEETVWLSLTQMAELFCRDKSVISRHLRNIFQEGELIRAAVVAKNATTAADGKTYQVEYFNLDAIISVGYRVNSKRGTQFRIWASSVLKEYLVKGYALNQRRLAEQGVAELRGVLDLLAATLEHNRLADETGLAVVDLVRRYSLSWHLLLQYDEDQLSLPAGLCRKDSKEVGLAAVRRGISCLRDELAAKGEATDLFGRERGESLAGIIGAIHQTFGGRDLYPSVEEKAAHLLYFVIKDHPFSDGNKRIGSFLFLLYLQENGLLETVRIDNKGLVALALLVAASKPDQKDTLIRLIANLLDEPAKSAGDQVRG</sequence>
<reference evidence="2 3" key="1">
    <citation type="submission" date="2022-01" db="EMBL/GenBank/DDBJ databases">
        <title>Desulfofustis limnae sp. nov., a novel mesophilic sulfate-reducing bacterium isolated from marsh soil.</title>
        <authorList>
            <person name="Watanabe M."/>
            <person name="Takahashi A."/>
            <person name="Kojima H."/>
            <person name="Fukui M."/>
        </authorList>
    </citation>
    <scope>NUCLEOTIDE SEQUENCE [LARGE SCALE GENOMIC DNA]</scope>
    <source>
        <strain evidence="2 3">PPLL</strain>
    </source>
</reference>
<dbReference type="PANTHER" id="PTHR35810:SF1">
    <property type="entry name" value="CYTOPLASMIC PROTEIN"/>
    <property type="match status" value="1"/>
</dbReference>
<dbReference type="RefSeq" id="WP_284151904.1">
    <property type="nucleotide sequence ID" value="NZ_AP025516.1"/>
</dbReference>
<dbReference type="EMBL" id="AP025516">
    <property type="protein sequence ID" value="BDD88554.1"/>
    <property type="molecule type" value="Genomic_DNA"/>
</dbReference>
<evidence type="ECO:0000313" key="3">
    <source>
        <dbReference type="Proteomes" id="UP000830055"/>
    </source>
</evidence>
<evidence type="ECO:0000313" key="2">
    <source>
        <dbReference type="EMBL" id="BDD88554.1"/>
    </source>
</evidence>
<keyword evidence="3" id="KW-1185">Reference proteome</keyword>
<gene>
    <name evidence="2" type="ORF">DPPLL_29190</name>
</gene>
<dbReference type="Gene3D" id="1.20.120.1870">
    <property type="entry name" value="Fic/DOC protein, Fido domain"/>
    <property type="match status" value="1"/>
</dbReference>
<protein>
    <submittedName>
        <fullName evidence="2">Cytochrome c</fullName>
    </submittedName>
</protein>